<dbReference type="Proteomes" id="UP000762676">
    <property type="component" value="Unassembled WGS sequence"/>
</dbReference>
<comment type="caution">
    <text evidence="1">The sequence shown here is derived from an EMBL/GenBank/DDBJ whole genome shotgun (WGS) entry which is preliminary data.</text>
</comment>
<keyword evidence="2" id="KW-1185">Reference proteome</keyword>
<reference evidence="1 2" key="1">
    <citation type="journal article" date="2021" name="Elife">
        <title>Chloroplast acquisition without the gene transfer in kleptoplastic sea slugs, Plakobranchus ocellatus.</title>
        <authorList>
            <person name="Maeda T."/>
            <person name="Takahashi S."/>
            <person name="Yoshida T."/>
            <person name="Shimamura S."/>
            <person name="Takaki Y."/>
            <person name="Nagai Y."/>
            <person name="Toyoda A."/>
            <person name="Suzuki Y."/>
            <person name="Arimoto A."/>
            <person name="Ishii H."/>
            <person name="Satoh N."/>
            <person name="Nishiyama T."/>
            <person name="Hasebe M."/>
            <person name="Maruyama T."/>
            <person name="Minagawa J."/>
            <person name="Obokata J."/>
            <person name="Shigenobu S."/>
        </authorList>
    </citation>
    <scope>NUCLEOTIDE SEQUENCE [LARGE SCALE GENOMIC DNA]</scope>
</reference>
<accession>A0AAV4FT40</accession>
<evidence type="ECO:0000313" key="1">
    <source>
        <dbReference type="EMBL" id="GFR75850.1"/>
    </source>
</evidence>
<protein>
    <submittedName>
        <fullName evidence="1">Uncharacterized protein</fullName>
    </submittedName>
</protein>
<proteinExistence type="predicted"/>
<gene>
    <name evidence="1" type="ORF">ElyMa_000466100</name>
</gene>
<name>A0AAV4FT40_9GAST</name>
<dbReference type="AlphaFoldDB" id="A0AAV4FT40"/>
<evidence type="ECO:0000313" key="2">
    <source>
        <dbReference type="Proteomes" id="UP000762676"/>
    </source>
</evidence>
<organism evidence="1 2">
    <name type="scientific">Elysia marginata</name>
    <dbReference type="NCBI Taxonomy" id="1093978"/>
    <lineage>
        <taxon>Eukaryota</taxon>
        <taxon>Metazoa</taxon>
        <taxon>Spiralia</taxon>
        <taxon>Lophotrochozoa</taxon>
        <taxon>Mollusca</taxon>
        <taxon>Gastropoda</taxon>
        <taxon>Heterobranchia</taxon>
        <taxon>Euthyneura</taxon>
        <taxon>Panpulmonata</taxon>
        <taxon>Sacoglossa</taxon>
        <taxon>Placobranchoidea</taxon>
        <taxon>Plakobranchidae</taxon>
        <taxon>Elysia</taxon>
    </lineage>
</organism>
<sequence>MRPGQKLRYGDACYYCRCYQLWDARDTAWKLVGLMLVDSISSGFRLAISTGECCWIPLCDPCTLAVRHDSQRQFAAKMSGQATTAGT</sequence>
<dbReference type="EMBL" id="BMAT01000911">
    <property type="protein sequence ID" value="GFR75850.1"/>
    <property type="molecule type" value="Genomic_DNA"/>
</dbReference>